<dbReference type="InterPro" id="IPR024775">
    <property type="entry name" value="DinB-like"/>
</dbReference>
<dbReference type="Pfam" id="PF12867">
    <property type="entry name" value="DinB_2"/>
    <property type="match status" value="1"/>
</dbReference>
<sequence>MNLIMNMIALASIATATLAPSSAKSGSLLEQKDQNITLIEKKQALKHDYVGTDSLLQYFNQTTAELEKQVAGLSEAQLQFKPAPDKWSISQCLEHIIRSERMIFDMAKKGLDQDPQPERRKEIKMTDDNLKNALTDRSHKYQAPKELQPEGIYKNVNTALTDFNAARQPVLDYIKKADAEDLRNHVSDSPTGPIDGYQALMFIAAHSARHTKQIAEIKADPNFPKQ</sequence>
<dbReference type="AlphaFoldDB" id="A0A2X2IV85"/>
<feature type="signal peptide" evidence="1">
    <location>
        <begin position="1"/>
        <end position="16"/>
    </location>
</feature>
<evidence type="ECO:0000313" key="4">
    <source>
        <dbReference type="EMBL" id="VXC98734.1"/>
    </source>
</evidence>
<organism evidence="3 5">
    <name type="scientific">Sphingobacterium multivorum</name>
    <dbReference type="NCBI Taxonomy" id="28454"/>
    <lineage>
        <taxon>Bacteria</taxon>
        <taxon>Pseudomonadati</taxon>
        <taxon>Bacteroidota</taxon>
        <taxon>Sphingobacteriia</taxon>
        <taxon>Sphingobacteriales</taxon>
        <taxon>Sphingobacteriaceae</taxon>
        <taxon>Sphingobacterium</taxon>
    </lineage>
</organism>
<dbReference type="Proteomes" id="UP000251241">
    <property type="component" value="Unassembled WGS sequence"/>
</dbReference>
<dbReference type="Proteomes" id="UP000432350">
    <property type="component" value="Unassembled WGS sequence"/>
</dbReference>
<keyword evidence="1" id="KW-0732">Signal</keyword>
<accession>A0A2X2IV85</accession>
<feature type="domain" description="DinB-like" evidence="2">
    <location>
        <begin position="59"/>
        <end position="214"/>
    </location>
</feature>
<evidence type="ECO:0000313" key="5">
    <source>
        <dbReference type="Proteomes" id="UP000251241"/>
    </source>
</evidence>
<reference evidence="4 6" key="2">
    <citation type="submission" date="2019-10" db="EMBL/GenBank/DDBJ databases">
        <authorList>
            <person name="Karimi E."/>
        </authorList>
    </citation>
    <scope>NUCLEOTIDE SEQUENCE [LARGE SCALE GENOMIC DNA]</scope>
    <source>
        <strain evidence="4">Sphingobacterium sp. 8BC</strain>
    </source>
</reference>
<name>A0A2X2IV85_SPHMU</name>
<proteinExistence type="predicted"/>
<evidence type="ECO:0000313" key="3">
    <source>
        <dbReference type="EMBL" id="SPZ85224.1"/>
    </source>
</evidence>
<protein>
    <submittedName>
        <fullName evidence="3">DinB superfamily</fullName>
    </submittedName>
</protein>
<gene>
    <name evidence="3" type="ORF">NCTC11343_01784</name>
    <name evidence="4" type="ORF">SPHINGO8BC_51392</name>
</gene>
<accession>A0A654D2E5</accession>
<feature type="chain" id="PRO_5033336954" evidence="1">
    <location>
        <begin position="17"/>
        <end position="226"/>
    </location>
</feature>
<dbReference type="EMBL" id="CABWMV010000024">
    <property type="protein sequence ID" value="VXC98734.1"/>
    <property type="molecule type" value="Genomic_DNA"/>
</dbReference>
<dbReference type="SUPFAM" id="SSF109854">
    <property type="entry name" value="DinB/YfiT-like putative metalloenzymes"/>
    <property type="match status" value="1"/>
</dbReference>
<dbReference type="EMBL" id="UAUU01000006">
    <property type="protein sequence ID" value="SPZ85224.1"/>
    <property type="molecule type" value="Genomic_DNA"/>
</dbReference>
<evidence type="ECO:0000259" key="2">
    <source>
        <dbReference type="Pfam" id="PF12867"/>
    </source>
</evidence>
<evidence type="ECO:0000313" key="6">
    <source>
        <dbReference type="Proteomes" id="UP000432350"/>
    </source>
</evidence>
<dbReference type="RefSeq" id="WP_083296136.1">
    <property type="nucleotide sequence ID" value="NZ_CP068086.1"/>
</dbReference>
<reference evidence="3 5" key="1">
    <citation type="submission" date="2018-06" db="EMBL/GenBank/DDBJ databases">
        <authorList>
            <consortium name="Pathogen Informatics"/>
            <person name="Doyle S."/>
        </authorList>
    </citation>
    <scope>NUCLEOTIDE SEQUENCE [LARGE SCALE GENOMIC DNA]</scope>
    <source>
        <strain evidence="3 5">NCTC11343</strain>
    </source>
</reference>
<evidence type="ECO:0000256" key="1">
    <source>
        <dbReference type="SAM" id="SignalP"/>
    </source>
</evidence>
<dbReference type="InterPro" id="IPR034660">
    <property type="entry name" value="DinB/YfiT-like"/>
</dbReference>
<dbReference type="Gene3D" id="1.20.120.450">
    <property type="entry name" value="dinb family like domain"/>
    <property type="match status" value="1"/>
</dbReference>